<protein>
    <submittedName>
        <fullName evidence="2">Uncharacterized protein</fullName>
    </submittedName>
</protein>
<comment type="caution">
    <text evidence="2">The sequence shown here is derived from an EMBL/GenBank/DDBJ whole genome shotgun (WGS) entry which is preliminary data.</text>
</comment>
<dbReference type="OrthoDB" id="1926212at2759"/>
<dbReference type="PANTHER" id="PTHR26312:SF225">
    <property type="entry name" value="TPR REPEAT PROTEIN"/>
    <property type="match status" value="1"/>
</dbReference>
<organism evidence="2 3">
    <name type="scientific">Morella rubra</name>
    <name type="common">Chinese bayberry</name>
    <dbReference type="NCBI Taxonomy" id="262757"/>
    <lineage>
        <taxon>Eukaryota</taxon>
        <taxon>Viridiplantae</taxon>
        <taxon>Streptophyta</taxon>
        <taxon>Embryophyta</taxon>
        <taxon>Tracheophyta</taxon>
        <taxon>Spermatophyta</taxon>
        <taxon>Magnoliopsida</taxon>
        <taxon>eudicotyledons</taxon>
        <taxon>Gunneridae</taxon>
        <taxon>Pentapetalae</taxon>
        <taxon>rosids</taxon>
        <taxon>fabids</taxon>
        <taxon>Fagales</taxon>
        <taxon>Myricaceae</taxon>
        <taxon>Morella</taxon>
    </lineage>
</organism>
<dbReference type="SMART" id="SM00386">
    <property type="entry name" value="HAT"/>
    <property type="match status" value="3"/>
</dbReference>
<dbReference type="Proteomes" id="UP000516437">
    <property type="component" value="Chromosome 6"/>
</dbReference>
<feature type="region of interest" description="Disordered" evidence="1">
    <location>
        <begin position="130"/>
        <end position="163"/>
    </location>
</feature>
<dbReference type="PANTHER" id="PTHR26312">
    <property type="entry name" value="TETRATRICOPEPTIDE REPEAT PROTEIN 5"/>
    <property type="match status" value="1"/>
</dbReference>
<dbReference type="Gene3D" id="1.25.40.10">
    <property type="entry name" value="Tetratricopeptide repeat domain"/>
    <property type="match status" value="1"/>
</dbReference>
<reference evidence="2 3" key="1">
    <citation type="journal article" date="2019" name="Plant Biotechnol. J.">
        <title>The red bayberry genome and genetic basis of sex determination.</title>
        <authorList>
            <person name="Jia H.M."/>
            <person name="Jia H.J."/>
            <person name="Cai Q.L."/>
            <person name="Wang Y."/>
            <person name="Zhao H.B."/>
            <person name="Yang W.F."/>
            <person name="Wang G.Y."/>
            <person name="Li Y.H."/>
            <person name="Zhan D.L."/>
            <person name="Shen Y.T."/>
            <person name="Niu Q.F."/>
            <person name="Chang L."/>
            <person name="Qiu J."/>
            <person name="Zhao L."/>
            <person name="Xie H.B."/>
            <person name="Fu W.Y."/>
            <person name="Jin J."/>
            <person name="Li X.W."/>
            <person name="Jiao Y."/>
            <person name="Zhou C.C."/>
            <person name="Tu T."/>
            <person name="Chai C.Y."/>
            <person name="Gao J.L."/>
            <person name="Fan L.J."/>
            <person name="van de Weg E."/>
            <person name="Wang J.Y."/>
            <person name="Gao Z.S."/>
        </authorList>
    </citation>
    <scope>NUCLEOTIDE SEQUENCE [LARGE SCALE GENOMIC DNA]</scope>
    <source>
        <tissue evidence="2">Leaves</tissue>
    </source>
</reference>
<name>A0A6A1VC73_9ROSI</name>
<dbReference type="InterPro" id="IPR003107">
    <property type="entry name" value="HAT"/>
</dbReference>
<dbReference type="AlphaFoldDB" id="A0A6A1VC73"/>
<evidence type="ECO:0000256" key="1">
    <source>
        <dbReference type="SAM" id="MobiDB-lite"/>
    </source>
</evidence>
<accession>A0A6A1VC73</accession>
<proteinExistence type="predicted"/>
<feature type="region of interest" description="Disordered" evidence="1">
    <location>
        <begin position="18"/>
        <end position="39"/>
    </location>
</feature>
<evidence type="ECO:0000313" key="3">
    <source>
        <dbReference type="Proteomes" id="UP000516437"/>
    </source>
</evidence>
<evidence type="ECO:0000313" key="2">
    <source>
        <dbReference type="EMBL" id="KAB1208780.1"/>
    </source>
</evidence>
<feature type="region of interest" description="Disordered" evidence="1">
    <location>
        <begin position="54"/>
        <end position="79"/>
    </location>
</feature>
<feature type="compositionally biased region" description="Acidic residues" evidence="1">
    <location>
        <begin position="134"/>
        <end position="155"/>
    </location>
</feature>
<dbReference type="GO" id="GO:0006396">
    <property type="term" value="P:RNA processing"/>
    <property type="evidence" value="ECO:0007669"/>
    <property type="project" value="InterPro"/>
</dbReference>
<feature type="compositionally biased region" description="Low complexity" evidence="1">
    <location>
        <begin position="55"/>
        <end position="71"/>
    </location>
</feature>
<dbReference type="SUPFAM" id="SSF48452">
    <property type="entry name" value="TPR-like"/>
    <property type="match status" value="1"/>
</dbReference>
<sequence length="385" mass="41839">MLLRSSSTPVLGSLLSSFSESPNNNINHHESNVTIKHPPTTIHQNHKLSLHQTGSLPLSSFSRSSSPNSPSIADLDPTKGFRRAQSEGNLEGLAYSCCSSGEDQYFEMNPPKKFLGRPKCFMLQTIPSMRGGLEEEEEESDMDDDEGREEWEENQELLRRNERGEERFMAMEAQTISLQSKMRNMNILTEEVNIKVDNCNLGFGDGECLGQGMFIARGLGIGDGVGGVGGGCGGGGGGGGGGGEFSSAGSDGDGGDNGGVEEYYKKMVEEHPGDPLFLRNYAQFLYQVGNQGADAYYSRAILADPKDGEILSQYAKLVWELHHDQDRALSYFERAAQASPQDSHVQAAYASFLWDTEEGEEESIGPKDFQVMPTHFHGALASASA</sequence>
<keyword evidence="3" id="KW-1185">Reference proteome</keyword>
<gene>
    <name evidence="2" type="ORF">CJ030_MR6G006798</name>
</gene>
<dbReference type="InterPro" id="IPR011990">
    <property type="entry name" value="TPR-like_helical_dom_sf"/>
</dbReference>
<dbReference type="EMBL" id="RXIC02000024">
    <property type="protein sequence ID" value="KAB1208780.1"/>
    <property type="molecule type" value="Genomic_DNA"/>
</dbReference>